<comment type="caution">
    <text evidence="8">The sequence shown here is derived from an EMBL/GenBank/DDBJ whole genome shotgun (WGS) entry which is preliminary data.</text>
</comment>
<dbReference type="PANTHER" id="PTHR48063">
    <property type="entry name" value="LRR RECEPTOR-LIKE KINASE"/>
    <property type="match status" value="1"/>
</dbReference>
<dbReference type="SUPFAM" id="SSF52058">
    <property type="entry name" value="L domain-like"/>
    <property type="match status" value="1"/>
</dbReference>
<keyword evidence="5" id="KW-0472">Membrane</keyword>
<evidence type="ECO:0000256" key="4">
    <source>
        <dbReference type="ARBA" id="ARBA00022989"/>
    </source>
</evidence>
<gene>
    <name evidence="8" type="ORF">SADUNF_Sadunf12G0022500</name>
</gene>
<evidence type="ECO:0000313" key="9">
    <source>
        <dbReference type="Proteomes" id="UP000657918"/>
    </source>
</evidence>
<name>A0A835MVL1_9ROSI</name>
<keyword evidence="9" id="KW-1185">Reference proteome</keyword>
<evidence type="ECO:0000256" key="7">
    <source>
        <dbReference type="ARBA" id="ARBA00023180"/>
    </source>
</evidence>
<evidence type="ECO:0000256" key="6">
    <source>
        <dbReference type="ARBA" id="ARBA00023170"/>
    </source>
</evidence>
<keyword evidence="2" id="KW-0812">Transmembrane</keyword>
<reference evidence="8 9" key="1">
    <citation type="submission" date="2020-10" db="EMBL/GenBank/DDBJ databases">
        <title>Plant Genome Project.</title>
        <authorList>
            <person name="Zhang R.-G."/>
        </authorList>
    </citation>
    <scope>NUCLEOTIDE SEQUENCE [LARGE SCALE GENOMIC DNA]</scope>
    <source>
        <strain evidence="8">FAFU-HL-1</strain>
        <tissue evidence="8">Leaf</tissue>
    </source>
</reference>
<keyword evidence="4" id="KW-1133">Transmembrane helix</keyword>
<evidence type="ECO:0000256" key="5">
    <source>
        <dbReference type="ARBA" id="ARBA00023136"/>
    </source>
</evidence>
<evidence type="ECO:0000256" key="3">
    <source>
        <dbReference type="ARBA" id="ARBA00022729"/>
    </source>
</evidence>
<keyword evidence="6" id="KW-0675">Receptor</keyword>
<proteinExistence type="predicted"/>
<dbReference type="Gene3D" id="3.80.10.10">
    <property type="entry name" value="Ribonuclease Inhibitor"/>
    <property type="match status" value="1"/>
</dbReference>
<sequence>MNITSVISVASQSRGFERDQILSRLLILQSLYFPGNQSSGIIPATKSDLTFVGYLAFSYNNLPERIPSSTQLQSSDASVFAGNSVL</sequence>
<dbReference type="Proteomes" id="UP000657918">
    <property type="component" value="Unassembled WGS sequence"/>
</dbReference>
<organism evidence="8 9">
    <name type="scientific">Salix dunnii</name>
    <dbReference type="NCBI Taxonomy" id="1413687"/>
    <lineage>
        <taxon>Eukaryota</taxon>
        <taxon>Viridiplantae</taxon>
        <taxon>Streptophyta</taxon>
        <taxon>Embryophyta</taxon>
        <taxon>Tracheophyta</taxon>
        <taxon>Spermatophyta</taxon>
        <taxon>Magnoliopsida</taxon>
        <taxon>eudicotyledons</taxon>
        <taxon>Gunneridae</taxon>
        <taxon>Pentapetalae</taxon>
        <taxon>rosids</taxon>
        <taxon>fabids</taxon>
        <taxon>Malpighiales</taxon>
        <taxon>Salicaceae</taxon>
        <taxon>Saliceae</taxon>
        <taxon>Salix</taxon>
    </lineage>
</organism>
<dbReference type="OrthoDB" id="1734423at2759"/>
<protein>
    <submittedName>
        <fullName evidence="8">Uncharacterized protein</fullName>
    </submittedName>
</protein>
<evidence type="ECO:0000313" key="8">
    <source>
        <dbReference type="EMBL" id="KAF9671198.1"/>
    </source>
</evidence>
<evidence type="ECO:0000256" key="2">
    <source>
        <dbReference type="ARBA" id="ARBA00022692"/>
    </source>
</evidence>
<dbReference type="EMBL" id="JADGMS010000012">
    <property type="protein sequence ID" value="KAF9671198.1"/>
    <property type="molecule type" value="Genomic_DNA"/>
</dbReference>
<dbReference type="PANTHER" id="PTHR48063:SF98">
    <property type="entry name" value="LRR RECEPTOR-LIKE SERINE_THREONINE-PROTEIN KINASE FLS2"/>
    <property type="match status" value="1"/>
</dbReference>
<dbReference type="AlphaFoldDB" id="A0A835MVL1"/>
<keyword evidence="3" id="KW-0732">Signal</keyword>
<keyword evidence="7" id="KW-0325">Glycoprotein</keyword>
<evidence type="ECO:0000256" key="1">
    <source>
        <dbReference type="ARBA" id="ARBA00004479"/>
    </source>
</evidence>
<dbReference type="InterPro" id="IPR032675">
    <property type="entry name" value="LRR_dom_sf"/>
</dbReference>
<dbReference type="InterPro" id="IPR046956">
    <property type="entry name" value="RLP23-like"/>
</dbReference>
<comment type="subcellular location">
    <subcellularLocation>
        <location evidence="1">Membrane</location>
        <topology evidence="1">Single-pass type I membrane protein</topology>
    </subcellularLocation>
</comment>
<dbReference type="GO" id="GO:0016020">
    <property type="term" value="C:membrane"/>
    <property type="evidence" value="ECO:0007669"/>
    <property type="project" value="UniProtKB-SubCell"/>
</dbReference>
<accession>A0A835MVL1</accession>